<reference evidence="1 2" key="1">
    <citation type="journal article" date="2014" name="Genome Announc.">
        <title>Draft Genome Sequence of Amycolatopsis lurida NRRL 2430, Producer of the Glycopeptide Family Antibiotic Ristocetin.</title>
        <authorList>
            <person name="Kwun M.J."/>
            <person name="Hong H.J."/>
        </authorList>
    </citation>
    <scope>NUCLEOTIDE SEQUENCE [LARGE SCALE GENOMIC DNA]</scope>
    <source>
        <strain evidence="1 2">NRRL 2430</strain>
    </source>
</reference>
<dbReference type="AlphaFoldDB" id="A0A2P2FW83"/>
<evidence type="ECO:0000313" key="1">
    <source>
        <dbReference type="EMBL" id="KFU80980.1"/>
    </source>
</evidence>
<keyword evidence="2" id="KW-1185">Reference proteome</keyword>
<organism evidence="1 2">
    <name type="scientific">Amycolatopsis lurida NRRL 2430</name>
    <dbReference type="NCBI Taxonomy" id="1460371"/>
    <lineage>
        <taxon>Bacteria</taxon>
        <taxon>Bacillati</taxon>
        <taxon>Actinomycetota</taxon>
        <taxon>Actinomycetes</taxon>
        <taxon>Pseudonocardiales</taxon>
        <taxon>Pseudonocardiaceae</taxon>
        <taxon>Amycolatopsis</taxon>
    </lineage>
</organism>
<accession>A0A2P2FW83</accession>
<dbReference type="EMBL" id="JFBM01000008">
    <property type="protein sequence ID" value="KFU80980.1"/>
    <property type="molecule type" value="Genomic_DNA"/>
</dbReference>
<comment type="caution">
    <text evidence="1">The sequence shown here is derived from an EMBL/GenBank/DDBJ whole genome shotgun (WGS) entry which is preliminary data.</text>
</comment>
<name>A0A2P2FW83_AMYLU</name>
<sequence length="136" mass="15728">MMDQKEFRKACYEAARRTDGQVTEFLPSERGQNYEQCGIAYRHRTVAVLWTREWREGAKWDGIALAESPAWFGSPSFVDEPGLLAVLAELLPRARMFTRAELEGPLDLAVWPWISERKVRTHRPGNLGEALFNFWD</sequence>
<gene>
    <name evidence="1" type="ORF">BB31_11395</name>
</gene>
<proteinExistence type="predicted"/>
<protein>
    <submittedName>
        <fullName evidence="1">Uncharacterized protein</fullName>
    </submittedName>
</protein>
<dbReference type="Proteomes" id="UP000256220">
    <property type="component" value="Unassembled WGS sequence"/>
</dbReference>
<evidence type="ECO:0000313" key="2">
    <source>
        <dbReference type="Proteomes" id="UP000256220"/>
    </source>
</evidence>